<dbReference type="InterPro" id="IPR047960">
    <property type="entry name" value="Transpos_IS1380"/>
</dbReference>
<dbReference type="InterPro" id="IPR012337">
    <property type="entry name" value="RNaseH-like_sf"/>
</dbReference>
<dbReference type="NCBIfam" id="NF033539">
    <property type="entry name" value="transpos_IS1380"/>
    <property type="match status" value="1"/>
</dbReference>
<dbReference type="SUPFAM" id="SSF53098">
    <property type="entry name" value="Ribonuclease H-like"/>
    <property type="match status" value="1"/>
</dbReference>
<dbReference type="Proteomes" id="UP000218288">
    <property type="component" value="Chromosome"/>
</dbReference>
<feature type="domain" description="Transposase DDE" evidence="1">
    <location>
        <begin position="29"/>
        <end position="462"/>
    </location>
</feature>
<protein>
    <submittedName>
        <fullName evidence="2">Transposase IS4 family protein</fullName>
    </submittedName>
</protein>
<dbReference type="EMBL" id="AP014809">
    <property type="protein sequence ID" value="BAU92068.1"/>
    <property type="molecule type" value="Genomic_DNA"/>
</dbReference>
<proteinExistence type="predicted"/>
<evidence type="ECO:0000313" key="2">
    <source>
        <dbReference type="EMBL" id="BAU92068.1"/>
    </source>
</evidence>
<organism evidence="2 3">
    <name type="scientific">Methylorubrum populi</name>
    <dbReference type="NCBI Taxonomy" id="223967"/>
    <lineage>
        <taxon>Bacteria</taxon>
        <taxon>Pseudomonadati</taxon>
        <taxon>Pseudomonadota</taxon>
        <taxon>Alphaproteobacteria</taxon>
        <taxon>Hyphomicrobiales</taxon>
        <taxon>Methylobacteriaceae</taxon>
        <taxon>Methylorubrum</taxon>
    </lineage>
</organism>
<dbReference type="InterPro" id="IPR025668">
    <property type="entry name" value="Tnp_DDE_dom"/>
</dbReference>
<gene>
    <name evidence="2" type="ORF">MPPM_3463</name>
</gene>
<evidence type="ECO:0000259" key="1">
    <source>
        <dbReference type="Pfam" id="PF13701"/>
    </source>
</evidence>
<reference evidence="2 3" key="1">
    <citation type="journal article" date="2016" name="Genome Announc.">
        <title>Complete Genome Sequence of Methylobacterium populi P-1M, Isolated from Pink-Pigmented Household Biofilm.</title>
        <authorList>
            <person name="Morohoshi T."/>
            <person name="Ikeda T."/>
        </authorList>
    </citation>
    <scope>NUCLEOTIDE SEQUENCE [LARGE SCALE GENOMIC DNA]</scope>
    <source>
        <strain evidence="2 3">P-1M</strain>
    </source>
</reference>
<evidence type="ECO:0000313" key="3">
    <source>
        <dbReference type="Proteomes" id="UP000218288"/>
    </source>
</evidence>
<accession>A0A161JMH5</accession>
<sequence length="464" mass="50928">MGADTNLFHLIEPAMPAMSDPTVLPFAFPSVRAKKLTAAFDGGRLSSDGGVLLLAQAARRLGIAEKLAAVIPDRRDPSRIVHPLPEILLARILAIACGYEDADDLDHLRADPAFKLACGRLPESGVDLMSQPTVSRLENTPGLRDLIRLGRVLVDLYCASYATPPEAVTLDIDDTCDVVHGQQQLSLFNAHHDARCFLPIHVYDTATSRPVAMILRPGKTPSGREVRGHLRRLVRAIRHHWPKTAITIRGDGHYGRPEAMNWCEDNGVAYVFGLTGTKALAAKVEDIADTIRVVRAIGDKDAVRGFAETTHAAKSWRQQRRVAARIEATRLGLDIRYVVTNIATGTPEWLYAELYCARGQAENLIKLHKGQLASDRTSCRNPAANQMRLVLHTAAYWLMLTVREAVPTAHRLARAEFATIRLRLLKLGTRIRETAARVRLAFAAACPEADLIRHLATALAPAPA</sequence>
<name>A0A161JMH5_9HYPH</name>
<dbReference type="Pfam" id="PF13701">
    <property type="entry name" value="DDE_Tnp_1_4"/>
    <property type="match status" value="1"/>
</dbReference>
<dbReference type="AlphaFoldDB" id="A0A161JMH5"/>